<reference evidence="1 2" key="1">
    <citation type="journal article" date="2018" name="BMC Genomics">
        <title>Comparative genome analysis of jujube witches'-broom Phytoplasma, an obligate pathogen that causes jujube witches'-broom disease.</title>
        <authorList>
            <person name="Wang J."/>
            <person name="Song L."/>
            <person name="Jiao Q."/>
            <person name="Yang S."/>
            <person name="Gao R."/>
            <person name="Lu X."/>
            <person name="Zhou G."/>
        </authorList>
    </citation>
    <scope>NUCLEOTIDE SEQUENCE [LARGE SCALE GENOMIC DNA]</scope>
    <source>
        <strain evidence="1">Jwb-nky</strain>
    </source>
</reference>
<proteinExistence type="predicted"/>
<dbReference type="Pfam" id="PF13155">
    <property type="entry name" value="Toprim_2"/>
    <property type="match status" value="1"/>
</dbReference>
<evidence type="ECO:0008006" key="3">
    <source>
        <dbReference type="Google" id="ProtNLM"/>
    </source>
</evidence>
<accession>A0A660HNM3</accession>
<evidence type="ECO:0000313" key="2">
    <source>
        <dbReference type="Proteomes" id="UP000272462"/>
    </source>
</evidence>
<dbReference type="Gene3D" id="3.40.1360.10">
    <property type="match status" value="1"/>
</dbReference>
<sequence>MNYNNKIIKFVYDKFFKKNNIKVIIALDNDESGEKNAQRIKQQLNSEHITNEIKKISSHYNCKDADDVLKNYDVKTYKKIFLES</sequence>
<dbReference type="AlphaFoldDB" id="A0A660HNM3"/>
<protein>
    <recommendedName>
        <fullName evidence="3">Toprim domain-containing protein</fullName>
    </recommendedName>
</protein>
<dbReference type="EMBL" id="CP025121">
    <property type="protein sequence ID" value="AYJ01572.1"/>
    <property type="molecule type" value="Genomic_DNA"/>
</dbReference>
<organism evidence="1 2">
    <name type="scientific">Ziziphus jujuba witches'-broom phytoplasma</name>
    <dbReference type="NCBI Taxonomy" id="135727"/>
    <lineage>
        <taxon>Bacteria</taxon>
        <taxon>Bacillati</taxon>
        <taxon>Mycoplasmatota</taxon>
        <taxon>Mollicutes</taxon>
        <taxon>Acholeplasmatales</taxon>
        <taxon>Acholeplasmataceae</taxon>
        <taxon>Candidatus Phytoplasma</taxon>
        <taxon>16SrV (Elm yellows group)</taxon>
    </lineage>
</organism>
<keyword evidence="2" id="KW-1185">Reference proteome</keyword>
<dbReference type="SUPFAM" id="SSF56731">
    <property type="entry name" value="DNA primase core"/>
    <property type="match status" value="1"/>
</dbReference>
<gene>
    <name evidence="1" type="ORF">CWO85_03005</name>
</gene>
<dbReference type="RefSeq" id="WP_121464263.1">
    <property type="nucleotide sequence ID" value="NZ_CP025121.1"/>
</dbReference>
<name>A0A660HNM3_ZIZJU</name>
<dbReference type="Proteomes" id="UP000272462">
    <property type="component" value="Chromosome"/>
</dbReference>
<dbReference type="KEGG" id="pzi:CWO85_03005"/>
<evidence type="ECO:0000313" key="1">
    <source>
        <dbReference type="EMBL" id="AYJ01572.1"/>
    </source>
</evidence>